<dbReference type="InParanoid" id="A0A0D0DG79"/>
<keyword evidence="2" id="KW-1185">Reference proteome</keyword>
<protein>
    <submittedName>
        <fullName evidence="1">Uncharacterized protein</fullName>
    </submittedName>
</protein>
<sequence length="66" mass="7601">MKDPRAWEVVCTFAMLEMRLPEAEDQLKEVLSSNYAPDKWFDILKIIMDAENNVTKAVNGLDQVTK</sequence>
<organism evidence="1 2">
    <name type="scientific">Paxillus rubicundulus Ve08.2h10</name>
    <dbReference type="NCBI Taxonomy" id="930991"/>
    <lineage>
        <taxon>Eukaryota</taxon>
        <taxon>Fungi</taxon>
        <taxon>Dikarya</taxon>
        <taxon>Basidiomycota</taxon>
        <taxon>Agaricomycotina</taxon>
        <taxon>Agaricomycetes</taxon>
        <taxon>Agaricomycetidae</taxon>
        <taxon>Boletales</taxon>
        <taxon>Paxilineae</taxon>
        <taxon>Paxillaceae</taxon>
        <taxon>Paxillus</taxon>
    </lineage>
</organism>
<accession>A0A0D0DG79</accession>
<dbReference type="Proteomes" id="UP000054538">
    <property type="component" value="Unassembled WGS sequence"/>
</dbReference>
<evidence type="ECO:0000313" key="2">
    <source>
        <dbReference type="Proteomes" id="UP000054538"/>
    </source>
</evidence>
<dbReference type="EMBL" id="KN826070">
    <property type="protein sequence ID" value="KIK80224.1"/>
    <property type="molecule type" value="Genomic_DNA"/>
</dbReference>
<evidence type="ECO:0000313" key="1">
    <source>
        <dbReference type="EMBL" id="KIK80224.1"/>
    </source>
</evidence>
<proteinExistence type="predicted"/>
<dbReference type="HOGENOM" id="CLU_196981_0_0_1"/>
<reference evidence="1 2" key="1">
    <citation type="submission" date="2014-04" db="EMBL/GenBank/DDBJ databases">
        <authorList>
            <consortium name="DOE Joint Genome Institute"/>
            <person name="Kuo A."/>
            <person name="Kohler A."/>
            <person name="Jargeat P."/>
            <person name="Nagy L.G."/>
            <person name="Floudas D."/>
            <person name="Copeland A."/>
            <person name="Barry K.W."/>
            <person name="Cichocki N."/>
            <person name="Veneault-Fourrey C."/>
            <person name="LaButti K."/>
            <person name="Lindquist E.A."/>
            <person name="Lipzen A."/>
            <person name="Lundell T."/>
            <person name="Morin E."/>
            <person name="Murat C."/>
            <person name="Sun H."/>
            <person name="Tunlid A."/>
            <person name="Henrissat B."/>
            <person name="Grigoriev I.V."/>
            <person name="Hibbett D.S."/>
            <person name="Martin F."/>
            <person name="Nordberg H.P."/>
            <person name="Cantor M.N."/>
            <person name="Hua S.X."/>
        </authorList>
    </citation>
    <scope>NUCLEOTIDE SEQUENCE [LARGE SCALE GENOMIC DNA]</scope>
    <source>
        <strain evidence="1 2">Ve08.2h10</strain>
    </source>
</reference>
<dbReference type="AlphaFoldDB" id="A0A0D0DG79"/>
<reference evidence="2" key="2">
    <citation type="submission" date="2015-01" db="EMBL/GenBank/DDBJ databases">
        <title>Evolutionary Origins and Diversification of the Mycorrhizal Mutualists.</title>
        <authorList>
            <consortium name="DOE Joint Genome Institute"/>
            <consortium name="Mycorrhizal Genomics Consortium"/>
            <person name="Kohler A."/>
            <person name="Kuo A."/>
            <person name="Nagy L.G."/>
            <person name="Floudas D."/>
            <person name="Copeland A."/>
            <person name="Barry K.W."/>
            <person name="Cichocki N."/>
            <person name="Veneault-Fourrey C."/>
            <person name="LaButti K."/>
            <person name="Lindquist E.A."/>
            <person name="Lipzen A."/>
            <person name="Lundell T."/>
            <person name="Morin E."/>
            <person name="Murat C."/>
            <person name="Riley R."/>
            <person name="Ohm R."/>
            <person name="Sun H."/>
            <person name="Tunlid A."/>
            <person name="Henrissat B."/>
            <person name="Grigoriev I.V."/>
            <person name="Hibbett D.S."/>
            <person name="Martin F."/>
        </authorList>
    </citation>
    <scope>NUCLEOTIDE SEQUENCE [LARGE SCALE GENOMIC DNA]</scope>
    <source>
        <strain evidence="2">Ve08.2h10</strain>
    </source>
</reference>
<gene>
    <name evidence="1" type="ORF">PAXRUDRAFT_159207</name>
</gene>
<dbReference type="OrthoDB" id="2676415at2759"/>
<name>A0A0D0DG79_9AGAM</name>